<accession>A0A3M8EXL4</accession>
<keyword evidence="2" id="KW-1185">Reference proteome</keyword>
<dbReference type="OrthoDB" id="4333899at2"/>
<proteinExistence type="predicted"/>
<evidence type="ECO:0000313" key="1">
    <source>
        <dbReference type="EMBL" id="RKM92668.1"/>
    </source>
</evidence>
<protein>
    <submittedName>
        <fullName evidence="1">Uncharacterized protein</fullName>
    </submittedName>
</protein>
<organism evidence="1 2">
    <name type="scientific">Streptomyces xinghaiensis</name>
    <dbReference type="NCBI Taxonomy" id="1038928"/>
    <lineage>
        <taxon>Bacteria</taxon>
        <taxon>Bacillati</taxon>
        <taxon>Actinomycetota</taxon>
        <taxon>Actinomycetes</taxon>
        <taxon>Kitasatosporales</taxon>
        <taxon>Streptomycetaceae</taxon>
        <taxon>Streptomyces</taxon>
    </lineage>
</organism>
<dbReference type="EMBL" id="JNAD02000013">
    <property type="protein sequence ID" value="RKM92668.1"/>
    <property type="molecule type" value="Genomic_DNA"/>
</dbReference>
<dbReference type="Proteomes" id="UP000028058">
    <property type="component" value="Unassembled WGS sequence"/>
</dbReference>
<gene>
    <name evidence="1" type="ORF">SFRA_024315</name>
</gene>
<evidence type="ECO:0000313" key="2">
    <source>
        <dbReference type="Proteomes" id="UP000028058"/>
    </source>
</evidence>
<name>A0A3M8EXL4_9ACTN</name>
<dbReference type="RefSeq" id="WP_043469303.1">
    <property type="nucleotide sequence ID" value="NZ_PUET01000013.1"/>
</dbReference>
<sequence>MTPLRTRHAWQLSFGETPRPSTLPRTFDVVRVGMGLGLPAIDAVIDSNGQVGPVLGCGTHRSLLIPVEAGTAHLWGAPHSVCDAGAALWCGTDGEPSFCHNRVWMSRPEPLAHPTTGHRTLHNHLSLMRDRMRSPRQLRCGAGTVCHP</sequence>
<reference evidence="1 2" key="1">
    <citation type="journal article" date="2014" name="Genome Announc.">
        <title>Draft Genome Sequence of Streptomyces fradiae ATCC 19609, a Strain Highly Sensitive to Antibiotics.</title>
        <authorList>
            <person name="Bekker O.B."/>
            <person name="Klimina K.M."/>
            <person name="Vatlin A.A."/>
            <person name="Zakharevich N.V."/>
            <person name="Kasianov A.S."/>
            <person name="Danilenko V.N."/>
        </authorList>
    </citation>
    <scope>NUCLEOTIDE SEQUENCE [LARGE SCALE GENOMIC DNA]</scope>
    <source>
        <strain evidence="1 2">ATCC 19609</strain>
    </source>
</reference>
<dbReference type="AlphaFoldDB" id="A0A3M8EXL4"/>
<comment type="caution">
    <text evidence="1">The sequence shown here is derived from an EMBL/GenBank/DDBJ whole genome shotgun (WGS) entry which is preliminary data.</text>
</comment>